<dbReference type="EMBL" id="QXJK01000002">
    <property type="protein sequence ID" value="RIX36261.1"/>
    <property type="molecule type" value="Genomic_DNA"/>
</dbReference>
<gene>
    <name evidence="1" type="ORF">D3M95_03070</name>
</gene>
<dbReference type="Proteomes" id="UP000285278">
    <property type="component" value="Unassembled WGS sequence"/>
</dbReference>
<protein>
    <recommendedName>
        <fullName evidence="3">DUF559 domain-containing protein</fullName>
    </recommendedName>
</protein>
<dbReference type="STRING" id="1451189.CFAL_11340"/>
<accession>A0A418Q9H3</accession>
<evidence type="ECO:0008006" key="3">
    <source>
        <dbReference type="Google" id="ProtNLM"/>
    </source>
</evidence>
<comment type="caution">
    <text evidence="1">The sequence shown here is derived from an EMBL/GenBank/DDBJ whole genome shotgun (WGS) entry which is preliminary data.</text>
</comment>
<keyword evidence="2" id="KW-1185">Reference proteome</keyword>
<evidence type="ECO:0000313" key="1">
    <source>
        <dbReference type="EMBL" id="RIX36261.1"/>
    </source>
</evidence>
<reference evidence="1 2" key="1">
    <citation type="submission" date="2018-09" db="EMBL/GenBank/DDBJ databases">
        <title>Optimization and identification of Corynebacterium falsenii FN1-14 from fish paste.</title>
        <authorList>
            <person name="Daroonpunt R."/>
            <person name="Tanasupawat S."/>
        </authorList>
    </citation>
    <scope>NUCLEOTIDE SEQUENCE [LARGE SCALE GENOMIC DNA]</scope>
    <source>
        <strain evidence="1 2">FN1-14</strain>
    </source>
</reference>
<dbReference type="AlphaFoldDB" id="A0A418Q9H3"/>
<name>A0A418Q9H3_9CORY</name>
<evidence type="ECO:0000313" key="2">
    <source>
        <dbReference type="Proteomes" id="UP000285278"/>
    </source>
</evidence>
<organism evidence="1 2">
    <name type="scientific">Corynebacterium falsenii</name>
    <dbReference type="NCBI Taxonomy" id="108486"/>
    <lineage>
        <taxon>Bacteria</taxon>
        <taxon>Bacillati</taxon>
        <taxon>Actinomycetota</taxon>
        <taxon>Actinomycetes</taxon>
        <taxon>Mycobacteriales</taxon>
        <taxon>Corynebacteriaceae</taxon>
        <taxon>Corynebacterium</taxon>
    </lineage>
</organism>
<proteinExistence type="predicted"/>
<sequence length="331" mass="36200">MKLAHGIYADRQHWSGLWPSERFRLRALAVGASNPKAVLCGKAAAAALNLPIETGFRDVPVELGRRTTARHRSTGRVRVGSLLRERSVPAIALTTATRHSEHGLEFAVAHPVFAAFTLAAWHSIEDAVVAIEAALRTGTMTTDSLHRTADITLAGCKGIARFRQALRLSNRHSESPRESGLKVKLWRAGLPPPLQQAQVYSKAGGFIARPDFLFDDASSLIVEYDGRGKYRGADGGENAAATLGPGVHDPAYTFDALNSERDREKMLLNQGFRVLRVYGDIYDDPQTVWDIAAAHGGAGAQARWQGHPHAQRQAGEFRQWELVVGGYRAWV</sequence>